<organism evidence="1 2">
    <name type="scientific">Candidatus Accumulibacter phosphatis</name>
    <dbReference type="NCBI Taxonomy" id="327160"/>
    <lineage>
        <taxon>Bacteria</taxon>
        <taxon>Pseudomonadati</taxon>
        <taxon>Pseudomonadota</taxon>
        <taxon>Betaproteobacteria</taxon>
        <taxon>Candidatus Accumulibacter</taxon>
    </lineage>
</organism>
<evidence type="ECO:0000313" key="2">
    <source>
        <dbReference type="Proteomes" id="UP000020077"/>
    </source>
</evidence>
<reference evidence="1 2" key="1">
    <citation type="submission" date="2014-02" db="EMBL/GenBank/DDBJ databases">
        <title>Expanding our view of genomic diversity in Candidatus Accumulibacter clades.</title>
        <authorList>
            <person name="Skennerton C.T."/>
            <person name="Barr J.J."/>
            <person name="Slater F.R."/>
            <person name="Bond P.L."/>
            <person name="Tyson G.W."/>
        </authorList>
    </citation>
    <scope>NUCLEOTIDE SEQUENCE [LARGE SCALE GENOMIC DNA]</scope>
    <source>
        <strain evidence="2">BA-91</strain>
    </source>
</reference>
<comment type="caution">
    <text evidence="1">The sequence shown here is derived from an EMBL/GenBank/DDBJ whole genome shotgun (WGS) entry which is preliminary data.</text>
</comment>
<dbReference type="Proteomes" id="UP000020077">
    <property type="component" value="Unassembled WGS sequence"/>
</dbReference>
<sequence>MLDGPQILRVHEVGTVLILFDRHQFARPLFLLEQPDALAWSLIWKIR</sequence>
<protein>
    <submittedName>
        <fullName evidence="1">Uncharacterized protein</fullName>
    </submittedName>
</protein>
<accession>A0A084Y6P8</accession>
<evidence type="ECO:0000313" key="1">
    <source>
        <dbReference type="EMBL" id="KFB70392.1"/>
    </source>
</evidence>
<name>A0A084Y6P8_9PROT</name>
<dbReference type="AlphaFoldDB" id="A0A084Y6P8"/>
<gene>
    <name evidence="1" type="ORF">AW09_004506</name>
</gene>
<proteinExistence type="predicted"/>
<dbReference type="EMBL" id="JDVG02000708">
    <property type="protein sequence ID" value="KFB70392.1"/>
    <property type="molecule type" value="Genomic_DNA"/>
</dbReference>